<dbReference type="PANTHER" id="PTHR34583:SF2">
    <property type="entry name" value="ANTIPORTER SUBUNIT MNHC2-RELATED"/>
    <property type="match status" value="1"/>
</dbReference>
<gene>
    <name evidence="9" type="ORF">CBR64_10700</name>
</gene>
<dbReference type="KEGG" id="cceu:CBR64_10700"/>
<comment type="similarity">
    <text evidence="2">Belongs to the CPA3 antiporters (TC 2.A.63) subunit C family.</text>
</comment>
<evidence type="ECO:0000256" key="3">
    <source>
        <dbReference type="ARBA" id="ARBA00022475"/>
    </source>
</evidence>
<dbReference type="InterPro" id="IPR039428">
    <property type="entry name" value="NUOK/Mnh_C1-like"/>
</dbReference>
<keyword evidence="4 8" id="KW-0812">Transmembrane</keyword>
<evidence type="ECO:0000256" key="8">
    <source>
        <dbReference type="SAM" id="Phobius"/>
    </source>
</evidence>
<dbReference type="AlphaFoldDB" id="A0A1Y0I052"/>
<dbReference type="Pfam" id="PF00420">
    <property type="entry name" value="Oxidored_q2"/>
    <property type="match status" value="1"/>
</dbReference>
<dbReference type="Gene3D" id="1.10.287.3510">
    <property type="match status" value="1"/>
</dbReference>
<feature type="transmembrane region" description="Helical" evidence="8">
    <location>
        <begin position="70"/>
        <end position="94"/>
    </location>
</feature>
<name>A0A1Y0I052_CELCE</name>
<feature type="transmembrane region" description="Helical" evidence="8">
    <location>
        <begin position="6"/>
        <end position="23"/>
    </location>
</feature>
<proteinExistence type="inferred from homology"/>
<evidence type="ECO:0000256" key="2">
    <source>
        <dbReference type="ARBA" id="ARBA00010388"/>
    </source>
</evidence>
<feature type="compositionally biased region" description="Acidic residues" evidence="7">
    <location>
        <begin position="126"/>
        <end position="141"/>
    </location>
</feature>
<feature type="transmembrane region" description="Helical" evidence="8">
    <location>
        <begin position="30"/>
        <end position="50"/>
    </location>
</feature>
<evidence type="ECO:0000313" key="10">
    <source>
        <dbReference type="Proteomes" id="UP000196228"/>
    </source>
</evidence>
<sequence length="197" mass="20881">MTPSVVLVLAIGVLFATGVYLLLERSLTRVLLGFILMGNGANLLFLVAGGRAGGAPLIGTTPEDEMSDPLVQAMVLTAIVITLGITAFVLAMAYRSWQLHGHDEVQDDLEDRRVARHAARNAPAFEDADTEESGASLDDEAAEVRDETDGDGDGITDGQEPSSSPAPQAAGRDDGARPDRTDDPRPDDRSDDGKEPR</sequence>
<evidence type="ECO:0000256" key="4">
    <source>
        <dbReference type="ARBA" id="ARBA00022692"/>
    </source>
</evidence>
<dbReference type="NCBIfam" id="NF005929">
    <property type="entry name" value="PRK07946.1"/>
    <property type="match status" value="1"/>
</dbReference>
<dbReference type="GO" id="GO:0005886">
    <property type="term" value="C:plasma membrane"/>
    <property type="evidence" value="ECO:0007669"/>
    <property type="project" value="UniProtKB-SubCell"/>
</dbReference>
<dbReference type="RefSeq" id="WP_087472713.1">
    <property type="nucleotide sequence ID" value="NZ_CP021383.1"/>
</dbReference>
<reference evidence="9 10" key="1">
    <citation type="submission" date="2017-05" db="EMBL/GenBank/DDBJ databases">
        <authorList>
            <person name="Song R."/>
            <person name="Chenine A.L."/>
            <person name="Ruprecht R.M."/>
        </authorList>
    </citation>
    <scope>NUCLEOTIDE SEQUENCE [LARGE SCALE GENOMIC DNA]</scope>
    <source>
        <strain evidence="9 10">PSBB019</strain>
    </source>
</reference>
<dbReference type="EMBL" id="CP021383">
    <property type="protein sequence ID" value="ARU53812.1"/>
    <property type="molecule type" value="Genomic_DNA"/>
</dbReference>
<dbReference type="Proteomes" id="UP000196228">
    <property type="component" value="Chromosome"/>
</dbReference>
<evidence type="ECO:0000256" key="6">
    <source>
        <dbReference type="ARBA" id="ARBA00023136"/>
    </source>
</evidence>
<evidence type="ECO:0000256" key="5">
    <source>
        <dbReference type="ARBA" id="ARBA00022989"/>
    </source>
</evidence>
<dbReference type="InterPro" id="IPR050601">
    <property type="entry name" value="CPA3_antiporter_subunitC"/>
</dbReference>
<keyword evidence="5 8" id="KW-1133">Transmembrane helix</keyword>
<evidence type="ECO:0000313" key="9">
    <source>
        <dbReference type="EMBL" id="ARU53812.1"/>
    </source>
</evidence>
<protein>
    <submittedName>
        <fullName evidence="9">Na(+)/H(+) antiporter subunit C</fullName>
    </submittedName>
</protein>
<dbReference type="PANTHER" id="PTHR34583">
    <property type="entry name" value="ANTIPORTER SUBUNIT MNHC2-RELATED"/>
    <property type="match status" value="1"/>
</dbReference>
<dbReference type="OrthoDB" id="9799219at2"/>
<evidence type="ECO:0000256" key="1">
    <source>
        <dbReference type="ARBA" id="ARBA00004651"/>
    </source>
</evidence>
<organism evidence="9 10">
    <name type="scientific">Cellulosimicrobium cellulans</name>
    <name type="common">Arthrobacter luteus</name>
    <dbReference type="NCBI Taxonomy" id="1710"/>
    <lineage>
        <taxon>Bacteria</taxon>
        <taxon>Bacillati</taxon>
        <taxon>Actinomycetota</taxon>
        <taxon>Actinomycetes</taxon>
        <taxon>Micrococcales</taxon>
        <taxon>Promicromonosporaceae</taxon>
        <taxon>Cellulosimicrobium</taxon>
    </lineage>
</organism>
<feature type="region of interest" description="Disordered" evidence="7">
    <location>
        <begin position="120"/>
        <end position="197"/>
    </location>
</feature>
<feature type="compositionally biased region" description="Basic and acidic residues" evidence="7">
    <location>
        <begin position="171"/>
        <end position="197"/>
    </location>
</feature>
<comment type="subcellular location">
    <subcellularLocation>
        <location evidence="1">Cell membrane</location>
        <topology evidence="1">Multi-pass membrane protein</topology>
    </subcellularLocation>
</comment>
<keyword evidence="6 8" id="KW-0472">Membrane</keyword>
<keyword evidence="3" id="KW-1003">Cell membrane</keyword>
<evidence type="ECO:0000256" key="7">
    <source>
        <dbReference type="SAM" id="MobiDB-lite"/>
    </source>
</evidence>
<accession>A0A1Y0I052</accession>